<feature type="compositionally biased region" description="Basic and acidic residues" evidence="1">
    <location>
        <begin position="35"/>
        <end position="68"/>
    </location>
</feature>
<evidence type="ECO:0000256" key="3">
    <source>
        <dbReference type="SAM" id="SignalP"/>
    </source>
</evidence>
<keyword evidence="2" id="KW-1133">Transmembrane helix</keyword>
<feature type="signal peptide" evidence="3">
    <location>
        <begin position="1"/>
        <end position="23"/>
    </location>
</feature>
<dbReference type="Proteomes" id="UP000242317">
    <property type="component" value="Unassembled WGS sequence"/>
</dbReference>
<accession>A0A1G6ML93</accession>
<keyword evidence="2" id="KW-0472">Membrane</keyword>
<dbReference type="InterPro" id="IPR024572">
    <property type="entry name" value="RcnB"/>
</dbReference>
<evidence type="ECO:0000256" key="1">
    <source>
        <dbReference type="SAM" id="MobiDB-lite"/>
    </source>
</evidence>
<protein>
    <submittedName>
        <fullName evidence="4">Regulator RcnB of Ni and Co efflux</fullName>
    </submittedName>
</protein>
<name>A0A1G6ML93_9GAMM</name>
<organism evidence="4 5">
    <name type="scientific">Acinetobacter marinus</name>
    <dbReference type="NCBI Taxonomy" id="281375"/>
    <lineage>
        <taxon>Bacteria</taxon>
        <taxon>Pseudomonadati</taxon>
        <taxon>Pseudomonadota</taxon>
        <taxon>Gammaproteobacteria</taxon>
        <taxon>Moraxellales</taxon>
        <taxon>Moraxellaceae</taxon>
        <taxon>Acinetobacter</taxon>
    </lineage>
</organism>
<reference evidence="5" key="1">
    <citation type="submission" date="2016-09" db="EMBL/GenBank/DDBJ databases">
        <authorList>
            <person name="Varghese N."/>
            <person name="Submissions S."/>
        </authorList>
    </citation>
    <scope>NUCLEOTIDE SEQUENCE [LARGE SCALE GENOMIC DNA]</scope>
    <source>
        <strain evidence="5">ANC 3699</strain>
    </source>
</reference>
<evidence type="ECO:0000256" key="2">
    <source>
        <dbReference type="SAM" id="Phobius"/>
    </source>
</evidence>
<dbReference type="AlphaFoldDB" id="A0A1G6ML93"/>
<dbReference type="RefSeq" id="WP_092620583.1">
    <property type="nucleotide sequence ID" value="NZ_FMYK01000007.1"/>
</dbReference>
<sequence>MNKPMRAIVLSLTMLAGSTVAFAAPPSHAPAWGYDKNHGGDDRDDHQDRHNDRGRYDRDDRRFSKGDRLPSQYRNNRYYVDDWRDHHLSKPPRGHRWVEIDGEYILISVVTGVIASILLGHGY</sequence>
<dbReference type="Pfam" id="PF11776">
    <property type="entry name" value="RcnB"/>
    <property type="match status" value="1"/>
</dbReference>
<feature type="chain" id="PRO_5017195070" evidence="3">
    <location>
        <begin position="24"/>
        <end position="123"/>
    </location>
</feature>
<proteinExistence type="predicted"/>
<keyword evidence="2" id="KW-0812">Transmembrane</keyword>
<gene>
    <name evidence="4" type="ORF">SAMN05421749_10755</name>
</gene>
<feature type="region of interest" description="Disordered" evidence="1">
    <location>
        <begin position="26"/>
        <end position="70"/>
    </location>
</feature>
<evidence type="ECO:0000313" key="5">
    <source>
        <dbReference type="Proteomes" id="UP000242317"/>
    </source>
</evidence>
<dbReference type="EMBL" id="FMYK01000007">
    <property type="protein sequence ID" value="SDC56292.1"/>
    <property type="molecule type" value="Genomic_DNA"/>
</dbReference>
<dbReference type="OrthoDB" id="6687316at2"/>
<keyword evidence="5" id="KW-1185">Reference proteome</keyword>
<dbReference type="Gene3D" id="3.10.450.160">
    <property type="entry name" value="inner membrane protein cigr"/>
    <property type="match status" value="1"/>
</dbReference>
<feature type="transmembrane region" description="Helical" evidence="2">
    <location>
        <begin position="104"/>
        <end position="122"/>
    </location>
</feature>
<keyword evidence="3" id="KW-0732">Signal</keyword>
<evidence type="ECO:0000313" key="4">
    <source>
        <dbReference type="EMBL" id="SDC56292.1"/>
    </source>
</evidence>